<evidence type="ECO:0000313" key="3">
    <source>
        <dbReference type="Proteomes" id="UP000574390"/>
    </source>
</evidence>
<comment type="caution">
    <text evidence="2">The sequence shown here is derived from an EMBL/GenBank/DDBJ whole genome shotgun (WGS) entry which is preliminary data.</text>
</comment>
<reference evidence="2 3" key="1">
    <citation type="submission" date="2020-04" db="EMBL/GenBank/DDBJ databases">
        <title>Perkinsus olseni comparative genomics.</title>
        <authorList>
            <person name="Bogema D.R."/>
        </authorList>
    </citation>
    <scope>NUCLEOTIDE SEQUENCE [LARGE SCALE GENOMIC DNA]</scope>
    <source>
        <strain evidence="2">ATCC PRA-205</strain>
    </source>
</reference>
<name>A0A7J6QYF8_PEROL</name>
<dbReference type="Proteomes" id="UP000574390">
    <property type="component" value="Unassembled WGS sequence"/>
</dbReference>
<organism evidence="2 3">
    <name type="scientific">Perkinsus olseni</name>
    <name type="common">Perkinsus atlanticus</name>
    <dbReference type="NCBI Taxonomy" id="32597"/>
    <lineage>
        <taxon>Eukaryota</taxon>
        <taxon>Sar</taxon>
        <taxon>Alveolata</taxon>
        <taxon>Perkinsozoa</taxon>
        <taxon>Perkinsea</taxon>
        <taxon>Perkinsida</taxon>
        <taxon>Perkinsidae</taxon>
        <taxon>Perkinsus</taxon>
    </lineage>
</organism>
<feature type="compositionally biased region" description="Low complexity" evidence="1">
    <location>
        <begin position="1"/>
        <end position="16"/>
    </location>
</feature>
<feature type="region of interest" description="Disordered" evidence="1">
    <location>
        <begin position="1"/>
        <end position="26"/>
    </location>
</feature>
<evidence type="ECO:0000313" key="2">
    <source>
        <dbReference type="EMBL" id="KAF4713162.1"/>
    </source>
</evidence>
<accession>A0A7J6QYF8</accession>
<dbReference type="AlphaFoldDB" id="A0A7J6QYF8"/>
<protein>
    <submittedName>
        <fullName evidence="2">Uncharacterized protein</fullName>
    </submittedName>
</protein>
<proteinExistence type="predicted"/>
<sequence>MPKSGSNSKEGSSSPASPQPMGHGDQSLVIHVGTLELLCQSLPRPRLLPSAEPGSLVDSVASAAAQYYIGDDSIYLSFQPYTGSEEATPGQGVETSTKTLPKNIKTVDFNDDVALSLPASLGDVRQFRLCLYRRGIMDNELLADA</sequence>
<dbReference type="EMBL" id="JABANM010026318">
    <property type="protein sequence ID" value="KAF4713162.1"/>
    <property type="molecule type" value="Genomic_DNA"/>
</dbReference>
<evidence type="ECO:0000256" key="1">
    <source>
        <dbReference type="SAM" id="MobiDB-lite"/>
    </source>
</evidence>
<feature type="non-terminal residue" evidence="2">
    <location>
        <position position="1"/>
    </location>
</feature>
<gene>
    <name evidence="2" type="ORF">FOZ62_023698</name>
</gene>